<keyword evidence="3" id="KW-1185">Reference proteome</keyword>
<reference evidence="2 3" key="1">
    <citation type="submission" date="2019-12" db="EMBL/GenBank/DDBJ databases">
        <title>Whole genome sequencing of endophytic Actinobacterium Micromonospora sp. MPMI6T.</title>
        <authorList>
            <person name="Evv R."/>
            <person name="Podile A.R."/>
        </authorList>
    </citation>
    <scope>NUCLEOTIDE SEQUENCE [LARGE SCALE GENOMIC DNA]</scope>
    <source>
        <strain evidence="2 3">MPMI6</strain>
    </source>
</reference>
<feature type="transmembrane region" description="Helical" evidence="1">
    <location>
        <begin position="38"/>
        <end position="60"/>
    </location>
</feature>
<evidence type="ECO:0000256" key="1">
    <source>
        <dbReference type="SAM" id="Phobius"/>
    </source>
</evidence>
<sequence length="199" mass="19543">MQTSLAMVLPVAALWSVAGVLADRLPGLDRARTLRHRTGWLLGLVLAALAGTATVVAAGLGTTDLTPADRAGAALAVPAIPAAVVALSTLRRLGRIRAGAGAFAAAPGTPAPPSLRIGAAHPMIGLPVQVTALFCALALIPASRPGAALTTGPGGLVLSLLAVGVLAIGVRHALRHSRLTELAAPAGAASPPATGALHV</sequence>
<proteinExistence type="predicted"/>
<evidence type="ECO:0000313" key="2">
    <source>
        <dbReference type="EMBL" id="MBO4204563.1"/>
    </source>
</evidence>
<dbReference type="Proteomes" id="UP000823521">
    <property type="component" value="Unassembled WGS sequence"/>
</dbReference>
<dbReference type="EMBL" id="WVUH01000002">
    <property type="protein sequence ID" value="MBO4204563.1"/>
    <property type="molecule type" value="Genomic_DNA"/>
</dbReference>
<name>A0ABS3VJ61_MICEH</name>
<gene>
    <name evidence="2" type="ORF">GSF22_00835</name>
</gene>
<keyword evidence="1" id="KW-1133">Transmembrane helix</keyword>
<feature type="transmembrane region" description="Helical" evidence="1">
    <location>
        <begin position="154"/>
        <end position="174"/>
    </location>
</feature>
<protein>
    <submittedName>
        <fullName evidence="2">Uncharacterized protein</fullName>
    </submittedName>
</protein>
<comment type="caution">
    <text evidence="2">The sequence shown here is derived from an EMBL/GenBank/DDBJ whole genome shotgun (WGS) entry which is preliminary data.</text>
</comment>
<evidence type="ECO:0000313" key="3">
    <source>
        <dbReference type="Proteomes" id="UP000823521"/>
    </source>
</evidence>
<accession>A0ABS3VJ61</accession>
<organism evidence="2 3">
    <name type="scientific">Micromonospora echinofusca</name>
    <dbReference type="NCBI Taxonomy" id="47858"/>
    <lineage>
        <taxon>Bacteria</taxon>
        <taxon>Bacillati</taxon>
        <taxon>Actinomycetota</taxon>
        <taxon>Actinomycetes</taxon>
        <taxon>Micromonosporales</taxon>
        <taxon>Micromonosporaceae</taxon>
        <taxon>Micromonospora</taxon>
    </lineage>
</organism>
<keyword evidence="1" id="KW-0472">Membrane</keyword>
<feature type="transmembrane region" description="Helical" evidence="1">
    <location>
        <begin position="124"/>
        <end position="142"/>
    </location>
</feature>
<keyword evidence="1" id="KW-0812">Transmembrane</keyword>
<dbReference type="RefSeq" id="WP_208810652.1">
    <property type="nucleotide sequence ID" value="NZ_WVUH01000002.1"/>
</dbReference>